<dbReference type="EMBL" id="MCFL01000003">
    <property type="protein sequence ID" value="ORZ40445.1"/>
    <property type="molecule type" value="Genomic_DNA"/>
</dbReference>
<keyword evidence="2" id="KW-1185">Reference proteome</keyword>
<gene>
    <name evidence="1" type="ORF">BCR44DRAFT_1174624</name>
</gene>
<comment type="caution">
    <text evidence="1">The sequence shown here is derived from an EMBL/GenBank/DDBJ whole genome shotgun (WGS) entry which is preliminary data.</text>
</comment>
<dbReference type="AlphaFoldDB" id="A0A1Y2I0S1"/>
<name>A0A1Y2I0S1_9FUNG</name>
<organism evidence="1 2">
    <name type="scientific">Catenaria anguillulae PL171</name>
    <dbReference type="NCBI Taxonomy" id="765915"/>
    <lineage>
        <taxon>Eukaryota</taxon>
        <taxon>Fungi</taxon>
        <taxon>Fungi incertae sedis</taxon>
        <taxon>Blastocladiomycota</taxon>
        <taxon>Blastocladiomycetes</taxon>
        <taxon>Blastocladiales</taxon>
        <taxon>Catenariaceae</taxon>
        <taxon>Catenaria</taxon>
    </lineage>
</organism>
<dbReference type="Proteomes" id="UP000193411">
    <property type="component" value="Unassembled WGS sequence"/>
</dbReference>
<reference evidence="1 2" key="1">
    <citation type="submission" date="2016-07" db="EMBL/GenBank/DDBJ databases">
        <title>Pervasive Adenine N6-methylation of Active Genes in Fungi.</title>
        <authorList>
            <consortium name="DOE Joint Genome Institute"/>
            <person name="Mondo S.J."/>
            <person name="Dannebaum R.O."/>
            <person name="Kuo R.C."/>
            <person name="Labutti K."/>
            <person name="Haridas S."/>
            <person name="Kuo A."/>
            <person name="Salamov A."/>
            <person name="Ahrendt S.R."/>
            <person name="Lipzen A."/>
            <person name="Sullivan W."/>
            <person name="Andreopoulos W.B."/>
            <person name="Clum A."/>
            <person name="Lindquist E."/>
            <person name="Daum C."/>
            <person name="Ramamoorthy G.K."/>
            <person name="Gryganskyi A."/>
            <person name="Culley D."/>
            <person name="Magnuson J.K."/>
            <person name="James T.Y."/>
            <person name="O'Malley M.A."/>
            <person name="Stajich J.E."/>
            <person name="Spatafora J.W."/>
            <person name="Visel A."/>
            <person name="Grigoriev I.V."/>
        </authorList>
    </citation>
    <scope>NUCLEOTIDE SEQUENCE [LARGE SCALE GENOMIC DNA]</scope>
    <source>
        <strain evidence="1 2">PL171</strain>
    </source>
</reference>
<protein>
    <submittedName>
        <fullName evidence="1">Uncharacterized protein</fullName>
    </submittedName>
</protein>
<proteinExistence type="predicted"/>
<sequence>MQSKFLHELLPRMWSQSGNALPGPTGSGVGSSKRELDRLLSTRQSALIDIVSLVNGPLPELGIMSVKILASLSMAPGYAGRAVAAASPLVTVLSMSESGNVIVNAYEEQFRLAQEQHGSDLIQLGKHDEVTVHSVRQAILQLAAYNLRMPQIPSLGQLHFGADQGWAAVCG</sequence>
<dbReference type="OrthoDB" id="2019644at2759"/>
<accession>A0A1Y2I0S1</accession>
<evidence type="ECO:0000313" key="2">
    <source>
        <dbReference type="Proteomes" id="UP000193411"/>
    </source>
</evidence>
<evidence type="ECO:0000313" key="1">
    <source>
        <dbReference type="EMBL" id="ORZ40445.1"/>
    </source>
</evidence>